<dbReference type="EnsemblFungi" id="MAPG_07877T0">
    <property type="protein sequence ID" value="MAPG_07877T0"/>
    <property type="gene ID" value="MAPG_07877"/>
</dbReference>
<sequence>MSASSLSSARLHHPHHLSQSALRRIAHRCQHCKLLSGVNSHMKPHQPVRQQVRLRRVCVSRSPWSSWAPRPSKRASLPPARLPPPRTATRAQVAAGGRTLEFLVGYHYKQYRGQEEMGSRIVTEIFAHAKWKPNIYQSRESLNQGSGRLLPTRHQDDDDYGGNGSNPHD</sequence>
<evidence type="ECO:0000256" key="1">
    <source>
        <dbReference type="SAM" id="MobiDB-lite"/>
    </source>
</evidence>
<reference evidence="3" key="5">
    <citation type="submission" date="2015-06" db="UniProtKB">
        <authorList>
            <consortium name="EnsemblFungi"/>
        </authorList>
    </citation>
    <scope>IDENTIFICATION</scope>
    <source>
        <strain evidence="3">ATCC 64411</strain>
    </source>
</reference>
<protein>
    <submittedName>
        <fullName evidence="2 3">Uncharacterized protein</fullName>
    </submittedName>
</protein>
<evidence type="ECO:0000313" key="2">
    <source>
        <dbReference type="EMBL" id="KLU88896.1"/>
    </source>
</evidence>
<reference evidence="2" key="3">
    <citation type="submission" date="2011-03" db="EMBL/GenBank/DDBJ databases">
        <title>Annotation of Magnaporthe poae ATCC 64411.</title>
        <authorList>
            <person name="Ma L.-J."/>
            <person name="Dead R."/>
            <person name="Young S.K."/>
            <person name="Zeng Q."/>
            <person name="Gargeya S."/>
            <person name="Fitzgerald M."/>
            <person name="Haas B."/>
            <person name="Abouelleil A."/>
            <person name="Alvarado L."/>
            <person name="Arachchi H.M."/>
            <person name="Berlin A."/>
            <person name="Brown A."/>
            <person name="Chapman S.B."/>
            <person name="Chen Z."/>
            <person name="Dunbar C."/>
            <person name="Freedman E."/>
            <person name="Gearin G."/>
            <person name="Gellesch M."/>
            <person name="Goldberg J."/>
            <person name="Griggs A."/>
            <person name="Gujja S."/>
            <person name="Heiman D."/>
            <person name="Howarth C."/>
            <person name="Larson L."/>
            <person name="Lui A."/>
            <person name="MacDonald P.J.P."/>
            <person name="Mehta T."/>
            <person name="Montmayeur A."/>
            <person name="Murphy C."/>
            <person name="Neiman D."/>
            <person name="Pearson M."/>
            <person name="Priest M."/>
            <person name="Roberts A."/>
            <person name="Saif S."/>
            <person name="Shea T."/>
            <person name="Shenoy N."/>
            <person name="Sisk P."/>
            <person name="Stolte C."/>
            <person name="Sykes S."/>
            <person name="Yandava C."/>
            <person name="Wortman J."/>
            <person name="Nusbaum C."/>
            <person name="Birren B."/>
        </authorList>
    </citation>
    <scope>NUCLEOTIDE SEQUENCE</scope>
    <source>
        <strain evidence="2">ATCC 64411</strain>
    </source>
</reference>
<keyword evidence="4" id="KW-1185">Reference proteome</keyword>
<gene>
    <name evidence="2" type="ORF">MAPG_07877</name>
</gene>
<dbReference type="EMBL" id="ADBL01001906">
    <property type="status" value="NOT_ANNOTATED_CDS"/>
    <property type="molecule type" value="Genomic_DNA"/>
</dbReference>
<feature type="region of interest" description="Disordered" evidence="1">
    <location>
        <begin position="142"/>
        <end position="169"/>
    </location>
</feature>
<evidence type="ECO:0000313" key="4">
    <source>
        <dbReference type="Proteomes" id="UP000011715"/>
    </source>
</evidence>
<proteinExistence type="predicted"/>
<dbReference type="Proteomes" id="UP000011715">
    <property type="component" value="Unassembled WGS sequence"/>
</dbReference>
<organism evidence="3 4">
    <name type="scientific">Magnaporthiopsis poae (strain ATCC 64411 / 73-15)</name>
    <name type="common">Kentucky bluegrass fungus</name>
    <name type="synonym">Magnaporthe poae</name>
    <dbReference type="NCBI Taxonomy" id="644358"/>
    <lineage>
        <taxon>Eukaryota</taxon>
        <taxon>Fungi</taxon>
        <taxon>Dikarya</taxon>
        <taxon>Ascomycota</taxon>
        <taxon>Pezizomycotina</taxon>
        <taxon>Sordariomycetes</taxon>
        <taxon>Sordariomycetidae</taxon>
        <taxon>Magnaporthales</taxon>
        <taxon>Magnaporthaceae</taxon>
        <taxon>Magnaporthiopsis</taxon>
    </lineage>
</organism>
<feature type="region of interest" description="Disordered" evidence="1">
    <location>
        <begin position="63"/>
        <end position="86"/>
    </location>
</feature>
<accession>A0A0C4E5V2</accession>
<dbReference type="EMBL" id="GL876972">
    <property type="protein sequence ID" value="KLU88896.1"/>
    <property type="molecule type" value="Genomic_DNA"/>
</dbReference>
<evidence type="ECO:0000313" key="3">
    <source>
        <dbReference type="EnsemblFungi" id="MAPG_07877T0"/>
    </source>
</evidence>
<name>A0A0C4E5V2_MAGP6</name>
<reference evidence="2" key="2">
    <citation type="submission" date="2010-05" db="EMBL/GenBank/DDBJ databases">
        <title>The Genome Sequence of Magnaporthe poae strain ATCC 64411.</title>
        <authorList>
            <consortium name="The Broad Institute Genome Sequencing Platform"/>
            <consortium name="Broad Institute Genome Sequencing Center for Infectious Disease"/>
            <person name="Ma L.-J."/>
            <person name="Dead R."/>
            <person name="Young S."/>
            <person name="Zeng Q."/>
            <person name="Koehrsen M."/>
            <person name="Alvarado L."/>
            <person name="Berlin A."/>
            <person name="Chapman S.B."/>
            <person name="Chen Z."/>
            <person name="Freedman E."/>
            <person name="Gellesch M."/>
            <person name="Goldberg J."/>
            <person name="Griggs A."/>
            <person name="Gujja S."/>
            <person name="Heilman E.R."/>
            <person name="Heiman D."/>
            <person name="Hepburn T."/>
            <person name="Howarth C."/>
            <person name="Jen D."/>
            <person name="Larson L."/>
            <person name="Mehta T."/>
            <person name="Neiman D."/>
            <person name="Pearson M."/>
            <person name="Roberts A."/>
            <person name="Saif S."/>
            <person name="Shea T."/>
            <person name="Shenoy N."/>
            <person name="Sisk P."/>
            <person name="Stolte C."/>
            <person name="Sykes S."/>
            <person name="Walk T."/>
            <person name="White J."/>
            <person name="Yandava C."/>
            <person name="Haas B."/>
            <person name="Nusbaum C."/>
            <person name="Birren B."/>
        </authorList>
    </citation>
    <scope>NUCLEOTIDE SEQUENCE</scope>
    <source>
        <strain evidence="2">ATCC 64411</strain>
    </source>
</reference>
<dbReference type="VEuPathDB" id="FungiDB:MAPG_07877"/>
<reference evidence="3" key="4">
    <citation type="journal article" date="2015" name="G3 (Bethesda)">
        <title>Genome sequences of three phytopathogenic species of the Magnaporthaceae family of fungi.</title>
        <authorList>
            <person name="Okagaki L.H."/>
            <person name="Nunes C.C."/>
            <person name="Sailsbery J."/>
            <person name="Clay B."/>
            <person name="Brown D."/>
            <person name="John T."/>
            <person name="Oh Y."/>
            <person name="Young N."/>
            <person name="Fitzgerald M."/>
            <person name="Haas B.J."/>
            <person name="Zeng Q."/>
            <person name="Young S."/>
            <person name="Adiconis X."/>
            <person name="Fan L."/>
            <person name="Levin J.Z."/>
            <person name="Mitchell T.K."/>
            <person name="Okubara P.A."/>
            <person name="Farman M.L."/>
            <person name="Kohn L.M."/>
            <person name="Birren B."/>
            <person name="Ma L.-J."/>
            <person name="Dean R.A."/>
        </authorList>
    </citation>
    <scope>NUCLEOTIDE SEQUENCE</scope>
    <source>
        <strain evidence="3">ATCC 64411 / 73-15</strain>
    </source>
</reference>
<dbReference type="AlphaFoldDB" id="A0A0C4E5V2"/>
<feature type="compositionally biased region" description="Low complexity" evidence="1">
    <location>
        <begin position="63"/>
        <end position="79"/>
    </location>
</feature>
<reference evidence="4" key="1">
    <citation type="submission" date="2010-05" db="EMBL/GenBank/DDBJ databases">
        <title>The genome sequence of Magnaporthe poae strain ATCC 64411.</title>
        <authorList>
            <person name="Ma L.-J."/>
            <person name="Dead R."/>
            <person name="Young S."/>
            <person name="Zeng Q."/>
            <person name="Koehrsen M."/>
            <person name="Alvarado L."/>
            <person name="Berlin A."/>
            <person name="Chapman S.B."/>
            <person name="Chen Z."/>
            <person name="Freedman E."/>
            <person name="Gellesch M."/>
            <person name="Goldberg J."/>
            <person name="Griggs A."/>
            <person name="Gujja S."/>
            <person name="Heilman E.R."/>
            <person name="Heiman D."/>
            <person name="Hepburn T."/>
            <person name="Howarth C."/>
            <person name="Jen D."/>
            <person name="Larson L."/>
            <person name="Mehta T."/>
            <person name="Neiman D."/>
            <person name="Pearson M."/>
            <person name="Roberts A."/>
            <person name="Saif S."/>
            <person name="Shea T."/>
            <person name="Shenoy N."/>
            <person name="Sisk P."/>
            <person name="Stolte C."/>
            <person name="Sykes S."/>
            <person name="Walk T."/>
            <person name="White J."/>
            <person name="Yandava C."/>
            <person name="Haas B."/>
            <person name="Nusbaum C."/>
            <person name="Birren B."/>
        </authorList>
    </citation>
    <scope>NUCLEOTIDE SEQUENCE [LARGE SCALE GENOMIC DNA]</scope>
    <source>
        <strain evidence="4">ATCC 64411 / 73-15</strain>
    </source>
</reference>